<dbReference type="EMBL" id="MOOB01000022">
    <property type="protein sequence ID" value="OQE86039.1"/>
    <property type="molecule type" value="Genomic_DNA"/>
</dbReference>
<evidence type="ECO:0000256" key="5">
    <source>
        <dbReference type="SAM" id="Phobius"/>
    </source>
</evidence>
<evidence type="ECO:0000259" key="6">
    <source>
        <dbReference type="PROSITE" id="PS50801"/>
    </source>
</evidence>
<dbReference type="InterPro" id="IPR011547">
    <property type="entry name" value="SLC26A/SulP_dom"/>
</dbReference>
<sequence length="643" mass="70009">MADWESRGRHTVGAVVIPQGMAYAELAKLPPEYGLHSSFMGMLTYWFFATSKGITISPVAVMSTPMGSSTIRVQAVHPEIPPPVLASALAIICGAITVLGEKAHFSTRGATYKIIIETLKHLPSTGMDAAMGHTALAILYGIRSACNYETKKNPHKAKLLFFLFTLRTAFVVLFYAMIGAAVSLHRSNNPAFRLLSSFLEHIAISKSFGRVDNYTIDPSQEFIAIGISNFLGPFLGAYPATGSFSRSAIKAKCGVRTPLAGVITAVAVLLAVYAPPALFFFIPKSSLSAVIIHAVGELVIPPRITYQLEFWRVSPVDALIFLMGVIVIVFSTIETGIYCTIGPFSRGQPYPQRIPGDPNTEFKDDTAMSRIYLPTKHEGGTNPRIKINQSASGIFIYRVSEGFNYPNADHYTGHLVSHIFRETRRTTPQAWETTGDRPWNDPGPTRAERKILMAEEAPTSSLPSLRAIILGFAAVNNVDVTSVQSLIDVRNQLDRWTSPDSVQWHFADIHNRWTKRALATAGFGISDGSGPRWQRSIFNIAEILDGGLSGSVDQSRVIGSEDWSKDLKAGLKVQDTSASSSVMGVSGDDIQVVRSGRMRRLILVVAVDLVSVRSTGMAVVVGINRLFFHVDLTSALKSAMADS</sequence>
<dbReference type="STRING" id="60175.A0A1V6YEW9"/>
<dbReference type="GO" id="GO:0016020">
    <property type="term" value="C:membrane"/>
    <property type="evidence" value="ECO:0007669"/>
    <property type="project" value="UniProtKB-SubCell"/>
</dbReference>
<feature type="transmembrane region" description="Helical" evidence="5">
    <location>
        <begin position="601"/>
        <end position="623"/>
    </location>
</feature>
<reference evidence="8" key="1">
    <citation type="journal article" date="2017" name="Nat. Microbiol.">
        <title>Global analysis of biosynthetic gene clusters reveals vast potential of secondary metabolite production in Penicillium species.</title>
        <authorList>
            <person name="Nielsen J.C."/>
            <person name="Grijseels S."/>
            <person name="Prigent S."/>
            <person name="Ji B."/>
            <person name="Dainat J."/>
            <person name="Nielsen K.F."/>
            <person name="Frisvad J.C."/>
            <person name="Workman M."/>
            <person name="Nielsen J."/>
        </authorList>
    </citation>
    <scope>NUCLEOTIDE SEQUENCE [LARGE SCALE GENOMIC DNA]</scope>
    <source>
        <strain evidence="8">IBT 13039</strain>
    </source>
</reference>
<dbReference type="PROSITE" id="PS50801">
    <property type="entry name" value="STAS"/>
    <property type="match status" value="1"/>
</dbReference>
<dbReference type="InterPro" id="IPR002645">
    <property type="entry name" value="STAS_dom"/>
</dbReference>
<feature type="transmembrane region" description="Helical" evidence="5">
    <location>
        <begin position="159"/>
        <end position="184"/>
    </location>
</feature>
<keyword evidence="3 5" id="KW-1133">Transmembrane helix</keyword>
<dbReference type="OMA" id="IHNRWTK"/>
<keyword evidence="8" id="KW-1185">Reference proteome</keyword>
<feature type="transmembrane region" description="Helical" evidence="5">
    <location>
        <begin position="43"/>
        <end position="60"/>
    </location>
</feature>
<comment type="caution">
    <text evidence="7">The sequence shown here is derived from an EMBL/GenBank/DDBJ whole genome shotgun (WGS) entry which is preliminary data.</text>
</comment>
<dbReference type="Pfam" id="PF00916">
    <property type="entry name" value="Sulfate_transp"/>
    <property type="match status" value="2"/>
</dbReference>
<feature type="domain" description="STAS" evidence="6">
    <location>
        <begin position="393"/>
        <end position="523"/>
    </location>
</feature>
<evidence type="ECO:0000313" key="7">
    <source>
        <dbReference type="EMBL" id="OQE86039.1"/>
    </source>
</evidence>
<evidence type="ECO:0000256" key="3">
    <source>
        <dbReference type="ARBA" id="ARBA00022989"/>
    </source>
</evidence>
<dbReference type="InterPro" id="IPR036513">
    <property type="entry name" value="STAS_dom_sf"/>
</dbReference>
<dbReference type="InterPro" id="IPR001902">
    <property type="entry name" value="SLC26A/SulP_fam"/>
</dbReference>
<dbReference type="Proteomes" id="UP000191691">
    <property type="component" value="Unassembled WGS sequence"/>
</dbReference>
<feature type="transmembrane region" description="Helical" evidence="5">
    <location>
        <begin position="80"/>
        <end position="99"/>
    </location>
</feature>
<dbReference type="AlphaFoldDB" id="A0A1V6YEW9"/>
<organism evidence="7 8">
    <name type="scientific">Penicillium nalgiovense</name>
    <dbReference type="NCBI Taxonomy" id="60175"/>
    <lineage>
        <taxon>Eukaryota</taxon>
        <taxon>Fungi</taxon>
        <taxon>Dikarya</taxon>
        <taxon>Ascomycota</taxon>
        <taxon>Pezizomycotina</taxon>
        <taxon>Eurotiomycetes</taxon>
        <taxon>Eurotiomycetidae</taxon>
        <taxon>Eurotiales</taxon>
        <taxon>Aspergillaceae</taxon>
        <taxon>Penicillium</taxon>
    </lineage>
</organism>
<keyword evidence="4 5" id="KW-0472">Membrane</keyword>
<accession>A0A1V6YEW9</accession>
<evidence type="ECO:0000313" key="8">
    <source>
        <dbReference type="Proteomes" id="UP000191691"/>
    </source>
</evidence>
<evidence type="ECO:0000256" key="2">
    <source>
        <dbReference type="ARBA" id="ARBA00022692"/>
    </source>
</evidence>
<name>A0A1V6YEW9_PENNA</name>
<dbReference type="Gene3D" id="3.30.750.24">
    <property type="entry name" value="STAS domain"/>
    <property type="match status" value="1"/>
</dbReference>
<feature type="transmembrane region" description="Helical" evidence="5">
    <location>
        <begin position="259"/>
        <end position="282"/>
    </location>
</feature>
<keyword evidence="2 5" id="KW-0812">Transmembrane</keyword>
<feature type="transmembrane region" description="Helical" evidence="5">
    <location>
        <begin position="222"/>
        <end position="238"/>
    </location>
</feature>
<protein>
    <recommendedName>
        <fullName evidence="6">STAS domain-containing protein</fullName>
    </recommendedName>
</protein>
<dbReference type="GO" id="GO:0055085">
    <property type="term" value="P:transmembrane transport"/>
    <property type="evidence" value="ECO:0007669"/>
    <property type="project" value="InterPro"/>
</dbReference>
<evidence type="ECO:0000256" key="1">
    <source>
        <dbReference type="ARBA" id="ARBA00004141"/>
    </source>
</evidence>
<gene>
    <name evidence="7" type="ORF">PENNAL_c0022G09708</name>
</gene>
<proteinExistence type="predicted"/>
<evidence type="ECO:0000256" key="4">
    <source>
        <dbReference type="ARBA" id="ARBA00023136"/>
    </source>
</evidence>
<dbReference type="FunFam" id="3.30.750.24:FF:000024">
    <property type="entry name" value="Sulfate permease 2"/>
    <property type="match status" value="1"/>
</dbReference>
<feature type="transmembrane region" description="Helical" evidence="5">
    <location>
        <begin position="318"/>
        <end position="341"/>
    </location>
</feature>
<dbReference type="PANTHER" id="PTHR11814">
    <property type="entry name" value="SULFATE TRANSPORTER"/>
    <property type="match status" value="1"/>
</dbReference>
<comment type="subcellular location">
    <subcellularLocation>
        <location evidence="1">Membrane</location>
        <topology evidence="1">Multi-pass membrane protein</topology>
    </subcellularLocation>
</comment>